<reference evidence="1" key="1">
    <citation type="submission" date="2020-08" db="EMBL/GenBank/DDBJ databases">
        <authorList>
            <person name="Uke A."/>
            <person name="Chhe C."/>
            <person name="Baramee S."/>
            <person name="Kosugi A."/>
        </authorList>
    </citation>
    <scope>NUCLEOTIDE SEQUENCE</scope>
    <source>
        <strain evidence="1">DA-C8</strain>
    </source>
</reference>
<name>A0A916QFK0_9BACL</name>
<proteinExistence type="predicted"/>
<comment type="caution">
    <text evidence="1">The sequence shown here is derived from an EMBL/GenBank/DDBJ whole genome shotgun (WGS) entry which is preliminary data.</text>
</comment>
<evidence type="ECO:0000313" key="1">
    <source>
        <dbReference type="EMBL" id="GFR38148.1"/>
    </source>
</evidence>
<evidence type="ECO:0000313" key="2">
    <source>
        <dbReference type="Proteomes" id="UP000654993"/>
    </source>
</evidence>
<organism evidence="1 2">
    <name type="scientific">Insulibacter thermoxylanivorax</name>
    <dbReference type="NCBI Taxonomy" id="2749268"/>
    <lineage>
        <taxon>Bacteria</taxon>
        <taxon>Bacillati</taxon>
        <taxon>Bacillota</taxon>
        <taxon>Bacilli</taxon>
        <taxon>Bacillales</taxon>
        <taxon>Paenibacillaceae</taxon>
        <taxon>Insulibacter</taxon>
    </lineage>
</organism>
<gene>
    <name evidence="1" type="ORF">PRECH8_14440</name>
</gene>
<dbReference type="AlphaFoldDB" id="A0A916QFK0"/>
<reference evidence="1" key="2">
    <citation type="journal article" date="2021" name="Data Brief">
        <title>Draft genome sequence data of the facultative, thermophilic, xylanolytic bacterium Paenibacillus sp. strain DA-C8.</title>
        <authorList>
            <person name="Chhe C."/>
            <person name="Uke A."/>
            <person name="Baramee S."/>
            <person name="Ungkulpasvich U."/>
            <person name="Tachaapaikoon C."/>
            <person name="Pason P."/>
            <person name="Waeonukul R."/>
            <person name="Ratanakhanokchai K."/>
            <person name="Kosugi A."/>
        </authorList>
    </citation>
    <scope>NUCLEOTIDE SEQUENCE</scope>
    <source>
        <strain evidence="1">DA-C8</strain>
    </source>
</reference>
<dbReference type="Proteomes" id="UP000654993">
    <property type="component" value="Unassembled WGS sequence"/>
</dbReference>
<keyword evidence="2" id="KW-1185">Reference proteome</keyword>
<accession>A0A916QFK0</accession>
<dbReference type="EMBL" id="BMAQ01000012">
    <property type="protein sequence ID" value="GFR38148.1"/>
    <property type="molecule type" value="Genomic_DNA"/>
</dbReference>
<sequence length="63" mass="7165">MIGEEQEAAKRVEATLSRIQAIQEAVNEIEQKKRCRRLYDGSVTNCSRAMGIVKNGRNQMNIK</sequence>
<protein>
    <submittedName>
        <fullName evidence="1">Uncharacterized protein</fullName>
    </submittedName>
</protein>